<dbReference type="PANTHER" id="PTHR46170">
    <property type="entry name" value="GATOR COMPLEX PROTEIN WDR59"/>
    <property type="match status" value="1"/>
</dbReference>
<dbReference type="GO" id="GO:0005774">
    <property type="term" value="C:vacuolar membrane"/>
    <property type="evidence" value="ECO:0007669"/>
    <property type="project" value="TreeGrafter"/>
</dbReference>
<reference evidence="5" key="2">
    <citation type="submission" date="2017-10" db="EMBL/GenBank/DDBJ databases">
        <title>Ladona fulva Genome sequencing and assembly.</title>
        <authorList>
            <person name="Murali S."/>
            <person name="Richards S."/>
            <person name="Bandaranaike D."/>
            <person name="Bellair M."/>
            <person name="Blankenburg K."/>
            <person name="Chao H."/>
            <person name="Dinh H."/>
            <person name="Doddapaneni H."/>
            <person name="Dugan-Rocha S."/>
            <person name="Elkadiri S."/>
            <person name="Gnanaolivu R."/>
            <person name="Hernandez B."/>
            <person name="Skinner E."/>
            <person name="Javaid M."/>
            <person name="Lee S."/>
            <person name="Li M."/>
            <person name="Ming W."/>
            <person name="Munidasa M."/>
            <person name="Muniz J."/>
            <person name="Nguyen L."/>
            <person name="Hughes D."/>
            <person name="Osuji N."/>
            <person name="Pu L.-L."/>
            <person name="Puazo M."/>
            <person name="Qu C."/>
            <person name="Quiroz J."/>
            <person name="Raj R."/>
            <person name="Weissenberger G."/>
            <person name="Xin Y."/>
            <person name="Zou X."/>
            <person name="Han Y."/>
            <person name="Worley K."/>
            <person name="Muzny D."/>
            <person name="Gibbs R."/>
        </authorList>
    </citation>
    <scope>NUCLEOTIDE SEQUENCE</scope>
    <source>
        <strain evidence="5">Sampled in the wild</strain>
    </source>
</reference>
<dbReference type="EMBL" id="KZ308557">
    <property type="protein sequence ID" value="KAG8231520.1"/>
    <property type="molecule type" value="Genomic_DNA"/>
</dbReference>
<protein>
    <submittedName>
        <fullName evidence="5">Uncharacterized protein</fullName>
    </submittedName>
</protein>
<dbReference type="Gene3D" id="2.130.10.10">
    <property type="entry name" value="YVTN repeat-like/Quinoprotein amine dehydrogenase"/>
    <property type="match status" value="1"/>
</dbReference>
<proteinExistence type="predicted"/>
<keyword evidence="6" id="KW-1185">Reference proteome</keyword>
<reference evidence="5" key="1">
    <citation type="submission" date="2013-04" db="EMBL/GenBank/DDBJ databases">
        <authorList>
            <person name="Qu J."/>
            <person name="Murali S.C."/>
            <person name="Bandaranaike D."/>
            <person name="Bellair M."/>
            <person name="Blankenburg K."/>
            <person name="Chao H."/>
            <person name="Dinh H."/>
            <person name="Doddapaneni H."/>
            <person name="Downs B."/>
            <person name="Dugan-Rocha S."/>
            <person name="Elkadiri S."/>
            <person name="Gnanaolivu R.D."/>
            <person name="Hernandez B."/>
            <person name="Javaid M."/>
            <person name="Jayaseelan J.C."/>
            <person name="Lee S."/>
            <person name="Li M."/>
            <person name="Ming W."/>
            <person name="Munidasa M."/>
            <person name="Muniz J."/>
            <person name="Nguyen L."/>
            <person name="Ongeri F."/>
            <person name="Osuji N."/>
            <person name="Pu L.-L."/>
            <person name="Puazo M."/>
            <person name="Qu C."/>
            <person name="Quiroz J."/>
            <person name="Raj R."/>
            <person name="Weissenberger G."/>
            <person name="Xin Y."/>
            <person name="Zou X."/>
            <person name="Han Y."/>
            <person name="Richards S."/>
            <person name="Worley K."/>
            <person name="Muzny D."/>
            <person name="Gibbs R."/>
        </authorList>
    </citation>
    <scope>NUCLEOTIDE SEQUENCE</scope>
    <source>
        <strain evidence="5">Sampled in the wild</strain>
    </source>
</reference>
<gene>
    <name evidence="5" type="ORF">J437_LFUL011558</name>
</gene>
<dbReference type="InterPro" id="IPR019775">
    <property type="entry name" value="WD40_repeat_CS"/>
</dbReference>
<dbReference type="InterPro" id="IPR036322">
    <property type="entry name" value="WD40_repeat_dom_sf"/>
</dbReference>
<organism evidence="5 6">
    <name type="scientific">Ladona fulva</name>
    <name type="common">Scarce chaser dragonfly</name>
    <name type="synonym">Libellula fulva</name>
    <dbReference type="NCBI Taxonomy" id="123851"/>
    <lineage>
        <taxon>Eukaryota</taxon>
        <taxon>Metazoa</taxon>
        <taxon>Ecdysozoa</taxon>
        <taxon>Arthropoda</taxon>
        <taxon>Hexapoda</taxon>
        <taxon>Insecta</taxon>
        <taxon>Pterygota</taxon>
        <taxon>Palaeoptera</taxon>
        <taxon>Odonata</taxon>
        <taxon>Epiprocta</taxon>
        <taxon>Anisoptera</taxon>
        <taxon>Libelluloidea</taxon>
        <taxon>Libellulidae</taxon>
        <taxon>Ladona</taxon>
    </lineage>
</organism>
<feature type="region of interest" description="Disordered" evidence="4">
    <location>
        <begin position="690"/>
        <end position="725"/>
    </location>
</feature>
<evidence type="ECO:0000256" key="3">
    <source>
        <dbReference type="PROSITE-ProRule" id="PRU00221"/>
    </source>
</evidence>
<dbReference type="SUPFAM" id="SSF50978">
    <property type="entry name" value="WD40 repeat-like"/>
    <property type="match status" value="1"/>
</dbReference>
<dbReference type="GO" id="GO:0035591">
    <property type="term" value="F:signaling adaptor activity"/>
    <property type="evidence" value="ECO:0007669"/>
    <property type="project" value="TreeGrafter"/>
</dbReference>
<evidence type="ECO:0000256" key="1">
    <source>
        <dbReference type="ARBA" id="ARBA00022574"/>
    </source>
</evidence>
<name>A0A8K0KAT9_LADFU</name>
<feature type="region of interest" description="Disordered" evidence="4">
    <location>
        <begin position="422"/>
        <end position="444"/>
    </location>
</feature>
<keyword evidence="2" id="KW-0677">Repeat</keyword>
<dbReference type="OrthoDB" id="311712at2759"/>
<dbReference type="PROSITE" id="PS50082">
    <property type="entry name" value="WD_REPEATS_2"/>
    <property type="match status" value="1"/>
</dbReference>
<evidence type="ECO:0000256" key="2">
    <source>
        <dbReference type="ARBA" id="ARBA00022737"/>
    </source>
</evidence>
<dbReference type="Pfam" id="PF00400">
    <property type="entry name" value="WD40"/>
    <property type="match status" value="1"/>
</dbReference>
<dbReference type="Proteomes" id="UP000792457">
    <property type="component" value="Unassembled WGS sequence"/>
</dbReference>
<feature type="repeat" description="WD" evidence="3">
    <location>
        <begin position="109"/>
        <end position="151"/>
    </location>
</feature>
<feature type="region of interest" description="Disordered" evidence="4">
    <location>
        <begin position="288"/>
        <end position="322"/>
    </location>
</feature>
<comment type="caution">
    <text evidence="5">The sequence shown here is derived from an EMBL/GenBank/DDBJ whole genome shotgun (WGS) entry which is preliminary data.</text>
</comment>
<accession>A0A8K0KAT9</accession>
<dbReference type="SMART" id="SM00320">
    <property type="entry name" value="WD40"/>
    <property type="match status" value="4"/>
</dbReference>
<sequence length="848" mass="91895">MAGRWSNDCVVAEHRDIQACAMGMDCSGNFALLAGYKCLALISLDDPADVVRSISRPYKDNIKNVQWSPIASCKELCALTNNHKVEILRWRLGEGTACVGELLGDHVSMDGHSRFVTDIDWHRLEPNIIASGAGDGWIHIWDIREHRHPATSFSSIAWVNLICWNRVNEHLLASAHAGDLRLWDRRKHSSPIQYISAHPGEVHDLDWSTVREAELVTCGGQDCSVRFFNVWRPEKPKAFLATASPVWRARHAPFGEGLVTSVSSSNNQKDPSGNNSQLLLWKRCRGRDEGPAENSKAKQPIPSAPTASPARRHSTPAASPVHTFAGHTDIVLDFQWRKNRDEPTNYELVTWSMDQSLRIWRIDPLLQKLCGYEPDVESYTELQECDSAAEISIVNNVHKEVEELSVSLGRRGVWGKEIRKKESAPLTEGEEDERSTSFVGSRSLDSGHLCSSFSTLGPPPNNFVWETKAKELGCQRESASEEVAAEAKAEEFTPCAAVEEASTVLEGTPNVKPEVEAITPNEPPAPVANLGQPTPNIPLPPPLPHLTPPVLESSTPYGGGFQDSFVPFPQTSGARFSSAGFLVCFARPSASRCPWPSTTEVMGNSNGSAFSSASSTCSSTSSYVGASIPSTPAAPSTPTPRSLSALGGASIGTFLGVVPSVAPNTVSSNSIDHHSGSSREVNMLQKSFTRNSHLGHSRSKSSQNMVKSKKNVREKKGGADNSSSSTKGWALVTIYDASKLLFLHRELGEQYIFDTKDLPGMCQTNAMVAASVGRKDLVQVWTLAGLTASCFSTPRQSSAPSSIIPRSLAAAAAAGGWMGITAGLLEDEEEQRIALDEELADSEGEDIP</sequence>
<evidence type="ECO:0000313" key="5">
    <source>
        <dbReference type="EMBL" id="KAG8231520.1"/>
    </source>
</evidence>
<dbReference type="PROSITE" id="PS00678">
    <property type="entry name" value="WD_REPEATS_1"/>
    <property type="match status" value="1"/>
</dbReference>
<dbReference type="PROSITE" id="PS50294">
    <property type="entry name" value="WD_REPEATS_REGION"/>
    <property type="match status" value="1"/>
</dbReference>
<dbReference type="InterPro" id="IPR049567">
    <property type="entry name" value="WDR59-like"/>
</dbReference>
<evidence type="ECO:0000313" key="6">
    <source>
        <dbReference type="Proteomes" id="UP000792457"/>
    </source>
</evidence>
<dbReference type="GO" id="GO:1904263">
    <property type="term" value="P:positive regulation of TORC1 signaling"/>
    <property type="evidence" value="ECO:0007669"/>
    <property type="project" value="TreeGrafter"/>
</dbReference>
<dbReference type="GO" id="GO:0034198">
    <property type="term" value="P:cellular response to amino acid starvation"/>
    <property type="evidence" value="ECO:0007669"/>
    <property type="project" value="TreeGrafter"/>
</dbReference>
<dbReference type="InterPro" id="IPR015943">
    <property type="entry name" value="WD40/YVTN_repeat-like_dom_sf"/>
</dbReference>
<dbReference type="InterPro" id="IPR001680">
    <property type="entry name" value="WD40_rpt"/>
</dbReference>
<dbReference type="PANTHER" id="PTHR46170:SF1">
    <property type="entry name" value="GATOR COMPLEX PROTEIN WDR59"/>
    <property type="match status" value="1"/>
</dbReference>
<dbReference type="AlphaFoldDB" id="A0A8K0KAT9"/>
<evidence type="ECO:0000256" key="4">
    <source>
        <dbReference type="SAM" id="MobiDB-lite"/>
    </source>
</evidence>
<dbReference type="GO" id="GO:0035859">
    <property type="term" value="C:Seh1-associated complex"/>
    <property type="evidence" value="ECO:0007669"/>
    <property type="project" value="TreeGrafter"/>
</dbReference>
<keyword evidence="1 3" id="KW-0853">WD repeat</keyword>